<evidence type="ECO:0000256" key="7">
    <source>
        <dbReference type="ARBA" id="ARBA00023027"/>
    </source>
</evidence>
<dbReference type="AlphaFoldDB" id="A0A8J6XLU6"/>
<dbReference type="RefSeq" id="WP_190833297.1">
    <property type="nucleotide sequence ID" value="NZ_CAWPPI010000076.1"/>
</dbReference>
<feature type="domain" description="Rieske" evidence="8">
    <location>
        <begin position="65"/>
        <end position="172"/>
    </location>
</feature>
<dbReference type="PROSITE" id="PS51296">
    <property type="entry name" value="RIESKE"/>
    <property type="match status" value="1"/>
</dbReference>
<dbReference type="InterPro" id="IPR036922">
    <property type="entry name" value="Rieske_2Fe-2S_sf"/>
</dbReference>
<dbReference type="GO" id="GO:0005506">
    <property type="term" value="F:iron ion binding"/>
    <property type="evidence" value="ECO:0007669"/>
    <property type="project" value="InterPro"/>
</dbReference>
<dbReference type="SUPFAM" id="SSF50022">
    <property type="entry name" value="ISP domain"/>
    <property type="match status" value="1"/>
</dbReference>
<evidence type="ECO:0000256" key="5">
    <source>
        <dbReference type="ARBA" id="ARBA00023004"/>
    </source>
</evidence>
<dbReference type="InterPro" id="IPR001663">
    <property type="entry name" value="Rng_hydr_dOase-A"/>
</dbReference>
<keyword evidence="6" id="KW-0411">Iron-sulfur</keyword>
<organism evidence="9 10">
    <name type="scientific">Iningainema tapete BLCC-T55</name>
    <dbReference type="NCBI Taxonomy" id="2748662"/>
    <lineage>
        <taxon>Bacteria</taxon>
        <taxon>Bacillati</taxon>
        <taxon>Cyanobacteriota</taxon>
        <taxon>Cyanophyceae</taxon>
        <taxon>Nostocales</taxon>
        <taxon>Scytonemataceae</taxon>
        <taxon>Iningainema tapete</taxon>
    </lineage>
</organism>
<dbReference type="PROSITE" id="PS00570">
    <property type="entry name" value="RING_HYDROXYL_ALPHA"/>
    <property type="match status" value="1"/>
</dbReference>
<keyword evidence="9" id="KW-0223">Dioxygenase</keyword>
<keyword evidence="10" id="KW-1185">Reference proteome</keyword>
<dbReference type="Proteomes" id="UP000629098">
    <property type="component" value="Unassembled WGS sequence"/>
</dbReference>
<dbReference type="InterPro" id="IPR017941">
    <property type="entry name" value="Rieske_2Fe-2S"/>
</dbReference>
<keyword evidence="4" id="KW-0560">Oxidoreductase</keyword>
<dbReference type="Pfam" id="PF00355">
    <property type="entry name" value="Rieske"/>
    <property type="match status" value="1"/>
</dbReference>
<dbReference type="GO" id="GO:0016705">
    <property type="term" value="F:oxidoreductase activity, acting on paired donors, with incorporation or reduction of molecular oxygen"/>
    <property type="evidence" value="ECO:0007669"/>
    <property type="project" value="UniProtKB-ARBA"/>
</dbReference>
<keyword evidence="3" id="KW-0479">Metal-binding</keyword>
<dbReference type="EMBL" id="JACXAE010000076">
    <property type="protein sequence ID" value="MBD2775211.1"/>
    <property type="molecule type" value="Genomic_DNA"/>
</dbReference>
<evidence type="ECO:0000313" key="9">
    <source>
        <dbReference type="EMBL" id="MBD2775211.1"/>
    </source>
</evidence>
<evidence type="ECO:0000313" key="10">
    <source>
        <dbReference type="Proteomes" id="UP000629098"/>
    </source>
</evidence>
<reference evidence="9" key="1">
    <citation type="submission" date="2020-09" db="EMBL/GenBank/DDBJ databases">
        <title>Iningainema tapete sp. nov. (Scytonemataceae, Cyanobacteria) from greenhouses in central Florida (USA) produces two types of nodularin with biosynthetic potential for microcystin-LR and anabaenopeptins.</title>
        <authorList>
            <person name="Berthold D.E."/>
            <person name="Lefler F.W."/>
            <person name="Huang I.-S."/>
            <person name="Abdulla H."/>
            <person name="Zimba P.V."/>
            <person name="Laughinghouse H.D. IV."/>
        </authorList>
    </citation>
    <scope>NUCLEOTIDE SEQUENCE</scope>
    <source>
        <strain evidence="9">BLCCT55</strain>
    </source>
</reference>
<keyword evidence="7" id="KW-0520">NAD</keyword>
<protein>
    <submittedName>
        <fullName evidence="9">Aromatic ring-hydroxylating dioxygenase subunit alpha</fullName>
    </submittedName>
</protein>
<evidence type="ECO:0000256" key="4">
    <source>
        <dbReference type="ARBA" id="ARBA00023002"/>
    </source>
</evidence>
<dbReference type="InterPro" id="IPR015881">
    <property type="entry name" value="ARHD_Rieske_2Fe_2S"/>
</dbReference>
<dbReference type="Pfam" id="PF00848">
    <property type="entry name" value="Ring_hydroxyl_A"/>
    <property type="match status" value="1"/>
</dbReference>
<dbReference type="PRINTS" id="PR00090">
    <property type="entry name" value="RNGDIOXGNASE"/>
</dbReference>
<dbReference type="InterPro" id="IPR015879">
    <property type="entry name" value="Ring_hydroxy_dOase_asu_C_dom"/>
</dbReference>
<dbReference type="PANTHER" id="PTHR43756:SF5">
    <property type="entry name" value="CHOLINE MONOOXYGENASE, CHLOROPLASTIC"/>
    <property type="match status" value="1"/>
</dbReference>
<dbReference type="Gene3D" id="2.102.10.10">
    <property type="entry name" value="Rieske [2Fe-2S] iron-sulphur domain"/>
    <property type="match status" value="1"/>
</dbReference>
<comment type="cofactor">
    <cofactor evidence="1">
        <name>Fe cation</name>
        <dbReference type="ChEBI" id="CHEBI:24875"/>
    </cofactor>
</comment>
<evidence type="ECO:0000256" key="2">
    <source>
        <dbReference type="ARBA" id="ARBA00022714"/>
    </source>
</evidence>
<dbReference type="CDD" id="cd03469">
    <property type="entry name" value="Rieske_RO_Alpha_N"/>
    <property type="match status" value="1"/>
</dbReference>
<keyword evidence="5" id="KW-0408">Iron</keyword>
<keyword evidence="2" id="KW-0001">2Fe-2S</keyword>
<name>A0A8J6XLU6_9CYAN</name>
<evidence type="ECO:0000256" key="6">
    <source>
        <dbReference type="ARBA" id="ARBA00023014"/>
    </source>
</evidence>
<dbReference type="Gene3D" id="3.90.380.10">
    <property type="entry name" value="Naphthalene 1,2-dioxygenase Alpha Subunit, Chain A, domain 1"/>
    <property type="match status" value="1"/>
</dbReference>
<accession>A0A8J6XLU6</accession>
<comment type="caution">
    <text evidence="9">The sequence shown here is derived from an EMBL/GenBank/DDBJ whole genome shotgun (WGS) entry which is preliminary data.</text>
</comment>
<dbReference type="GO" id="GO:0004497">
    <property type="term" value="F:monooxygenase activity"/>
    <property type="evidence" value="ECO:0007669"/>
    <property type="project" value="UniProtKB-ARBA"/>
</dbReference>
<dbReference type="GO" id="GO:0051213">
    <property type="term" value="F:dioxygenase activity"/>
    <property type="evidence" value="ECO:0007669"/>
    <property type="project" value="UniProtKB-KW"/>
</dbReference>
<sequence length="449" mass="51477">MTTVDFTQHEMQTVSELLQNDTKQVPSVLLEQSVADLGIADIEREVFFSKQYHDLEVEKLWKKVWQWACREEEIPSIGDYVVYEIADLSLIIVRSAPSEIRAFYNVCLHRGTQLLVSEGNVKAFRCPFHNWTWKLDGTLAYIPCQWDFEHVEKEAFRLPEVKVATWQGFVFINFDLECEPLETYLENIPDHFKHFPLEERSKAVHVAKVMPANWKVTLEAFMEAYHSVATHPQILKFTGDANSQYDVYGRHSRMITPFAVPSPHLGNQVDQQAVVKAMAEFEGTDPETVQLPNSMTARTYAASAARQRMSDRMGVDCSNLSDTEMLDAIEYFIFPNFMPWAGVGAPLQYRFRPNGNDPDSCIMDVLLLLPYPPGMRPTPAKIHWLTPEESWTNAPELGGLGPIFDQDTSNLHRIQRGLKASAKPGVTLSRYQESRIRHFHLVLERQLRS</sequence>
<dbReference type="SUPFAM" id="SSF55961">
    <property type="entry name" value="Bet v1-like"/>
    <property type="match status" value="1"/>
</dbReference>
<proteinExistence type="predicted"/>
<evidence type="ECO:0000259" key="8">
    <source>
        <dbReference type="PROSITE" id="PS51296"/>
    </source>
</evidence>
<evidence type="ECO:0000256" key="3">
    <source>
        <dbReference type="ARBA" id="ARBA00022723"/>
    </source>
</evidence>
<dbReference type="CDD" id="cd08882">
    <property type="entry name" value="RHO_alpha_C_MupW-like"/>
    <property type="match status" value="1"/>
</dbReference>
<dbReference type="PANTHER" id="PTHR43756">
    <property type="entry name" value="CHOLINE MONOOXYGENASE, CHLOROPLASTIC"/>
    <property type="match status" value="1"/>
</dbReference>
<dbReference type="GO" id="GO:0051537">
    <property type="term" value="F:2 iron, 2 sulfur cluster binding"/>
    <property type="evidence" value="ECO:0007669"/>
    <property type="project" value="UniProtKB-KW"/>
</dbReference>
<gene>
    <name evidence="9" type="ORF">ICL16_24910</name>
</gene>
<evidence type="ECO:0000256" key="1">
    <source>
        <dbReference type="ARBA" id="ARBA00001962"/>
    </source>
</evidence>